<dbReference type="NCBIfam" id="TIGR00228">
    <property type="entry name" value="ruvC"/>
    <property type="match status" value="1"/>
</dbReference>
<evidence type="ECO:0000256" key="6">
    <source>
        <dbReference type="ARBA" id="ARBA00022763"/>
    </source>
</evidence>
<organism evidence="12">
    <name type="scientific">marine sediment metagenome</name>
    <dbReference type="NCBI Taxonomy" id="412755"/>
    <lineage>
        <taxon>unclassified sequences</taxon>
        <taxon>metagenomes</taxon>
        <taxon>ecological metagenomes</taxon>
    </lineage>
</organism>
<dbReference type="GO" id="GO:0006281">
    <property type="term" value="P:DNA repair"/>
    <property type="evidence" value="ECO:0007669"/>
    <property type="project" value="UniProtKB-KW"/>
</dbReference>
<name>X1Q7E2_9ZZZZ</name>
<dbReference type="Gene3D" id="3.30.420.10">
    <property type="entry name" value="Ribonuclease H-like superfamily/Ribonuclease H"/>
    <property type="match status" value="1"/>
</dbReference>
<keyword evidence="8" id="KW-0460">Magnesium</keyword>
<dbReference type="InterPro" id="IPR002176">
    <property type="entry name" value="X-over_junc_endoDNase_RuvC"/>
</dbReference>
<evidence type="ECO:0000256" key="10">
    <source>
        <dbReference type="ARBA" id="ARBA00023172"/>
    </source>
</evidence>
<keyword evidence="7" id="KW-0378">Hydrolase</keyword>
<keyword evidence="11" id="KW-0234">DNA repair</keyword>
<dbReference type="GO" id="GO:0004520">
    <property type="term" value="F:DNA endonuclease activity"/>
    <property type="evidence" value="ECO:0007669"/>
    <property type="project" value="InterPro"/>
</dbReference>
<dbReference type="GO" id="GO:0046872">
    <property type="term" value="F:metal ion binding"/>
    <property type="evidence" value="ECO:0007669"/>
    <property type="project" value="UniProtKB-KW"/>
</dbReference>
<evidence type="ECO:0000313" key="12">
    <source>
        <dbReference type="EMBL" id="GAI50686.1"/>
    </source>
</evidence>
<keyword evidence="3" id="KW-0540">Nuclease</keyword>
<dbReference type="PANTHER" id="PTHR30194">
    <property type="entry name" value="CROSSOVER JUNCTION ENDODEOXYRIBONUCLEASE RUVC"/>
    <property type="match status" value="1"/>
</dbReference>
<keyword evidence="5" id="KW-0255">Endonuclease</keyword>
<evidence type="ECO:0000256" key="3">
    <source>
        <dbReference type="ARBA" id="ARBA00022722"/>
    </source>
</evidence>
<dbReference type="GO" id="GO:0016787">
    <property type="term" value="F:hydrolase activity"/>
    <property type="evidence" value="ECO:0007669"/>
    <property type="project" value="UniProtKB-KW"/>
</dbReference>
<comment type="similarity">
    <text evidence="1">Belongs to the RuvC family.</text>
</comment>
<gene>
    <name evidence="12" type="ORF">S06H3_54416</name>
</gene>
<comment type="caution">
    <text evidence="12">The sequence shown here is derived from an EMBL/GenBank/DDBJ whole genome shotgun (WGS) entry which is preliminary data.</text>
</comment>
<dbReference type="FunFam" id="3.30.420.10:FF:000002">
    <property type="entry name" value="Crossover junction endodeoxyribonuclease RuvC"/>
    <property type="match status" value="1"/>
</dbReference>
<proteinExistence type="inferred from homology"/>
<dbReference type="EMBL" id="BARV01034796">
    <property type="protein sequence ID" value="GAI50686.1"/>
    <property type="molecule type" value="Genomic_DNA"/>
</dbReference>
<dbReference type="PANTHER" id="PTHR30194:SF3">
    <property type="entry name" value="CROSSOVER JUNCTION ENDODEOXYRIBONUCLEASE RUVC"/>
    <property type="match status" value="1"/>
</dbReference>
<dbReference type="PRINTS" id="PR00696">
    <property type="entry name" value="RSOLVASERUVC"/>
</dbReference>
<sequence>MIILGIDPGTARTGYGIIKKSRFLKCIDYNVIYTKPNPNAGKRLKEINNRLSKIIKKYQPDILAIENVYFFKNLKTAIPVSQAKGAILLTAAKKNLPVYEFSPLQVKLAVTGNGRADKKEVQEKVKEM</sequence>
<accession>X1Q7E2</accession>
<evidence type="ECO:0000256" key="5">
    <source>
        <dbReference type="ARBA" id="ARBA00022759"/>
    </source>
</evidence>
<evidence type="ECO:0000256" key="9">
    <source>
        <dbReference type="ARBA" id="ARBA00023125"/>
    </source>
</evidence>
<reference evidence="12" key="1">
    <citation type="journal article" date="2014" name="Front. Microbiol.">
        <title>High frequency of phylogenetically diverse reductive dehalogenase-homologous genes in deep subseafloor sedimentary metagenomes.</title>
        <authorList>
            <person name="Kawai M."/>
            <person name="Futagami T."/>
            <person name="Toyoda A."/>
            <person name="Takaki Y."/>
            <person name="Nishi S."/>
            <person name="Hori S."/>
            <person name="Arai W."/>
            <person name="Tsubouchi T."/>
            <person name="Morono Y."/>
            <person name="Uchiyama I."/>
            <person name="Ito T."/>
            <person name="Fujiyama A."/>
            <person name="Inagaki F."/>
            <person name="Takami H."/>
        </authorList>
    </citation>
    <scope>NUCLEOTIDE SEQUENCE</scope>
    <source>
        <strain evidence="12">Expedition CK06-06</strain>
    </source>
</reference>
<dbReference type="GO" id="GO:0003677">
    <property type="term" value="F:DNA binding"/>
    <property type="evidence" value="ECO:0007669"/>
    <property type="project" value="UniProtKB-KW"/>
</dbReference>
<keyword evidence="9" id="KW-0238">DNA-binding</keyword>
<dbReference type="HAMAP" id="MF_00034">
    <property type="entry name" value="RuvC"/>
    <property type="match status" value="1"/>
</dbReference>
<keyword evidence="4" id="KW-0479">Metal-binding</keyword>
<dbReference type="AlphaFoldDB" id="X1Q7E2"/>
<feature type="non-terminal residue" evidence="12">
    <location>
        <position position="128"/>
    </location>
</feature>
<dbReference type="InterPro" id="IPR036397">
    <property type="entry name" value="RNaseH_sf"/>
</dbReference>
<dbReference type="CDD" id="cd16962">
    <property type="entry name" value="RuvC"/>
    <property type="match status" value="1"/>
</dbReference>
<evidence type="ECO:0000256" key="2">
    <source>
        <dbReference type="ARBA" id="ARBA00022490"/>
    </source>
</evidence>
<dbReference type="GO" id="GO:0006310">
    <property type="term" value="P:DNA recombination"/>
    <property type="evidence" value="ECO:0007669"/>
    <property type="project" value="UniProtKB-KW"/>
</dbReference>
<evidence type="ECO:0000256" key="11">
    <source>
        <dbReference type="ARBA" id="ARBA00023204"/>
    </source>
</evidence>
<evidence type="ECO:0000256" key="8">
    <source>
        <dbReference type="ARBA" id="ARBA00022842"/>
    </source>
</evidence>
<keyword evidence="10" id="KW-0233">DNA recombination</keyword>
<evidence type="ECO:0000256" key="7">
    <source>
        <dbReference type="ARBA" id="ARBA00022801"/>
    </source>
</evidence>
<protein>
    <submittedName>
        <fullName evidence="12">Uncharacterized protein</fullName>
    </submittedName>
</protein>
<keyword evidence="6" id="KW-0227">DNA damage</keyword>
<dbReference type="Pfam" id="PF02075">
    <property type="entry name" value="RuvC"/>
    <property type="match status" value="1"/>
</dbReference>
<evidence type="ECO:0000256" key="4">
    <source>
        <dbReference type="ARBA" id="ARBA00022723"/>
    </source>
</evidence>
<dbReference type="SUPFAM" id="SSF53098">
    <property type="entry name" value="Ribonuclease H-like"/>
    <property type="match status" value="1"/>
</dbReference>
<keyword evidence="2" id="KW-0963">Cytoplasm</keyword>
<dbReference type="InterPro" id="IPR012337">
    <property type="entry name" value="RNaseH-like_sf"/>
</dbReference>
<evidence type="ECO:0000256" key="1">
    <source>
        <dbReference type="ARBA" id="ARBA00009518"/>
    </source>
</evidence>